<evidence type="ECO:0000256" key="7">
    <source>
        <dbReference type="ARBA" id="ARBA00022519"/>
    </source>
</evidence>
<dbReference type="Gene3D" id="3.40.50.300">
    <property type="entry name" value="P-loop containing nucleotide triphosphate hydrolases"/>
    <property type="match status" value="1"/>
</dbReference>
<evidence type="ECO:0000256" key="16">
    <source>
        <dbReference type="ARBA" id="ARBA00051245"/>
    </source>
</evidence>
<comment type="catalytic activity">
    <reaction evidence="16">
        <text>L-tyrosyl-[protein] + ATP = O-phospho-L-tyrosyl-[protein] + ADP + H(+)</text>
        <dbReference type="Rhea" id="RHEA:10596"/>
        <dbReference type="Rhea" id="RHEA-COMP:10136"/>
        <dbReference type="Rhea" id="RHEA-COMP:20101"/>
        <dbReference type="ChEBI" id="CHEBI:15378"/>
        <dbReference type="ChEBI" id="CHEBI:30616"/>
        <dbReference type="ChEBI" id="CHEBI:46858"/>
        <dbReference type="ChEBI" id="CHEBI:61978"/>
        <dbReference type="ChEBI" id="CHEBI:456216"/>
        <dbReference type="EC" id="2.7.10.2"/>
    </reaction>
</comment>
<sequence length="752" mass="84537">MEEIGIATRLLNNSTAKITQLRVTRQTPKIEYEKNFTERPFWKVVTHRIGVIIAVTIGVTAGVGVWTFQQTPRYVGKFQLLVASGDNPPALNQLPAPDVSGNTVEYDTQIEVLRSPKILKPILQKISPHYRDLDDKGLAQKPKNKEEPLKIIRLPQTKILEISYEDNNPKKIIFVLNNLADAYLKYAREVKQSELKAAIEFVNIQLPKYQQQVSQYEQKLQKVREKYNILDPQAQANELSKQLLYLQTELLNTQVQLKETTSLYQNLEKQVGLKPQEALNSSYLSESPRYQYLLNQLQQVEIELAKQATIFVDDSPIIQTLKEKQANLQSLLKEESKKILGDQPSEQINPSNNHLDSPSAVRLALNQQLVQSANQIQVLQTRSSVLQKQIENVKKQLEKIPEIAKQYTELQRKIQVANESLSRFLEAQEKIQIKAAQKMSPWELLSSPELLKEPIYPNPMRNLSLGLVGGILLGMVAAVGLEKLDNKFHSGQEIKEATPLPILGYIPFQRNLNNLKPGHKHALWHSNLNLGQPGNEPSNLPRKPLQSFHYFSAFLEACMSMYANISLLDSEPLKSIVISSATAGEGKSTIALYLAQVAAVMGQRVLLVEANLRKPQYYQWVDVPQPEGLNEVLTLGLEVAKAIQKVPQWENLSVLMAGDEAANPTGLLASEKMGQLIEQFHQDSQYDLVIYDTPPILGFPDAKILAASTEGLILVTKMGKTERQAFKDCLDELKMSAISLLGLVANGVSRHR</sequence>
<dbReference type="CDD" id="cd05387">
    <property type="entry name" value="BY-kinase"/>
    <property type="match status" value="1"/>
</dbReference>
<dbReference type="GO" id="GO:0004715">
    <property type="term" value="F:non-membrane spanning protein tyrosine kinase activity"/>
    <property type="evidence" value="ECO:0007669"/>
    <property type="project" value="UniProtKB-EC"/>
</dbReference>
<evidence type="ECO:0000256" key="15">
    <source>
        <dbReference type="ARBA" id="ARBA00023137"/>
    </source>
</evidence>
<comment type="similarity">
    <text evidence="4">Belongs to the etk/wzc family.</text>
</comment>
<feature type="coiled-coil region" evidence="17">
    <location>
        <begin position="376"/>
        <end position="427"/>
    </location>
</feature>
<evidence type="ECO:0000256" key="1">
    <source>
        <dbReference type="ARBA" id="ARBA00004429"/>
    </source>
</evidence>
<dbReference type="PANTHER" id="PTHR32309">
    <property type="entry name" value="TYROSINE-PROTEIN KINASE"/>
    <property type="match status" value="1"/>
</dbReference>
<comment type="similarity">
    <text evidence="2">Belongs to the CpsC/CapA family.</text>
</comment>
<keyword evidence="10" id="KW-0547">Nucleotide-binding</keyword>
<accession>E0UAK3</accession>
<keyword evidence="9 18" id="KW-0812">Transmembrane</keyword>
<evidence type="ECO:0000256" key="18">
    <source>
        <dbReference type="SAM" id="Phobius"/>
    </source>
</evidence>
<keyword evidence="22" id="KW-1185">Reference proteome</keyword>
<evidence type="ECO:0000256" key="2">
    <source>
        <dbReference type="ARBA" id="ARBA00006683"/>
    </source>
</evidence>
<feature type="domain" description="Polysaccharide chain length determinant N-terminal" evidence="19">
    <location>
        <begin position="42"/>
        <end position="125"/>
    </location>
</feature>
<dbReference type="InterPro" id="IPR005702">
    <property type="entry name" value="Wzc-like_C"/>
</dbReference>
<dbReference type="RefSeq" id="WP_013320854.1">
    <property type="nucleotide sequence ID" value="NC_014501.1"/>
</dbReference>
<keyword evidence="15" id="KW-0829">Tyrosine-protein kinase</keyword>
<feature type="domain" description="AAA" evidence="20">
    <location>
        <begin position="574"/>
        <end position="715"/>
    </location>
</feature>
<organism evidence="21 22">
    <name type="scientific">Gloeothece verrucosa (strain PCC 7822)</name>
    <name type="common">Cyanothece sp. (strain PCC 7822)</name>
    <dbReference type="NCBI Taxonomy" id="497965"/>
    <lineage>
        <taxon>Bacteria</taxon>
        <taxon>Bacillati</taxon>
        <taxon>Cyanobacteriota</taxon>
        <taxon>Cyanophyceae</taxon>
        <taxon>Oscillatoriophycideae</taxon>
        <taxon>Chroococcales</taxon>
        <taxon>Aphanothecaceae</taxon>
        <taxon>Gloeothece</taxon>
        <taxon>Gloeothece verrucosa</taxon>
    </lineage>
</organism>
<keyword evidence="17" id="KW-0175">Coiled coil</keyword>
<comment type="subcellular location">
    <subcellularLocation>
        <location evidence="1">Cell inner membrane</location>
        <topology evidence="1">Multi-pass membrane protein</topology>
    </subcellularLocation>
</comment>
<evidence type="ECO:0000259" key="20">
    <source>
        <dbReference type="Pfam" id="PF13614"/>
    </source>
</evidence>
<name>E0UAK3_GLOV7</name>
<evidence type="ECO:0000313" key="22">
    <source>
        <dbReference type="Proteomes" id="UP000008206"/>
    </source>
</evidence>
<evidence type="ECO:0000256" key="9">
    <source>
        <dbReference type="ARBA" id="ARBA00022692"/>
    </source>
</evidence>
<evidence type="ECO:0000256" key="10">
    <source>
        <dbReference type="ARBA" id="ARBA00022741"/>
    </source>
</evidence>
<keyword evidence="13 18" id="KW-1133">Transmembrane helix</keyword>
<evidence type="ECO:0000256" key="5">
    <source>
        <dbReference type="ARBA" id="ARBA00011903"/>
    </source>
</evidence>
<dbReference type="STRING" id="497965.Cyan7822_0712"/>
<dbReference type="Pfam" id="PF02706">
    <property type="entry name" value="Wzz"/>
    <property type="match status" value="1"/>
</dbReference>
<dbReference type="NCBIfam" id="TIGR01007">
    <property type="entry name" value="eps_fam"/>
    <property type="match status" value="1"/>
</dbReference>
<evidence type="ECO:0000256" key="6">
    <source>
        <dbReference type="ARBA" id="ARBA00022475"/>
    </source>
</evidence>
<evidence type="ECO:0000256" key="17">
    <source>
        <dbReference type="SAM" id="Coils"/>
    </source>
</evidence>
<evidence type="ECO:0000256" key="11">
    <source>
        <dbReference type="ARBA" id="ARBA00022777"/>
    </source>
</evidence>
<evidence type="ECO:0000256" key="3">
    <source>
        <dbReference type="ARBA" id="ARBA00007316"/>
    </source>
</evidence>
<keyword evidence="14 18" id="KW-0472">Membrane</keyword>
<evidence type="ECO:0000256" key="14">
    <source>
        <dbReference type="ARBA" id="ARBA00023136"/>
    </source>
</evidence>
<keyword evidence="12" id="KW-0067">ATP-binding</keyword>
<dbReference type="AlphaFoldDB" id="E0UAK3"/>
<comment type="similarity">
    <text evidence="3">Belongs to the CpsD/CapB family.</text>
</comment>
<keyword evidence="11" id="KW-0418">Kinase</keyword>
<evidence type="ECO:0000256" key="4">
    <source>
        <dbReference type="ARBA" id="ARBA00008883"/>
    </source>
</evidence>
<dbReference type="GO" id="GO:0005524">
    <property type="term" value="F:ATP binding"/>
    <property type="evidence" value="ECO:0007669"/>
    <property type="project" value="UniProtKB-KW"/>
</dbReference>
<evidence type="ECO:0000256" key="13">
    <source>
        <dbReference type="ARBA" id="ARBA00022989"/>
    </source>
</evidence>
<evidence type="ECO:0000259" key="19">
    <source>
        <dbReference type="Pfam" id="PF02706"/>
    </source>
</evidence>
<dbReference type="SUPFAM" id="SSF52540">
    <property type="entry name" value="P-loop containing nucleoside triphosphate hydrolases"/>
    <property type="match status" value="1"/>
</dbReference>
<dbReference type="HOGENOM" id="CLU_009912_2_2_3"/>
<dbReference type="InterPro" id="IPR050445">
    <property type="entry name" value="Bact_polysacc_biosynth/exp"/>
</dbReference>
<keyword evidence="8" id="KW-0808">Transferase</keyword>
<dbReference type="InterPro" id="IPR027417">
    <property type="entry name" value="P-loop_NTPase"/>
</dbReference>
<dbReference type="eggNOG" id="COG0489">
    <property type="taxonomic scope" value="Bacteria"/>
</dbReference>
<dbReference type="EC" id="2.7.10.2" evidence="5"/>
<keyword evidence="6" id="KW-1003">Cell membrane</keyword>
<proteinExistence type="inferred from homology"/>
<dbReference type="KEGG" id="cyj:Cyan7822_0712"/>
<dbReference type="InterPro" id="IPR025669">
    <property type="entry name" value="AAA_dom"/>
</dbReference>
<dbReference type="EMBL" id="CP002198">
    <property type="protein sequence ID" value="ADN12744.1"/>
    <property type="molecule type" value="Genomic_DNA"/>
</dbReference>
<evidence type="ECO:0000256" key="8">
    <source>
        <dbReference type="ARBA" id="ARBA00022679"/>
    </source>
</evidence>
<keyword evidence="7" id="KW-0997">Cell inner membrane</keyword>
<evidence type="ECO:0000313" key="21">
    <source>
        <dbReference type="EMBL" id="ADN12744.1"/>
    </source>
</evidence>
<reference evidence="22" key="1">
    <citation type="journal article" date="2011" name="MBio">
        <title>Novel metabolic attributes of the genus Cyanothece, comprising a group of unicellular nitrogen-fixing Cyanobacteria.</title>
        <authorList>
            <person name="Bandyopadhyay A."/>
            <person name="Elvitigala T."/>
            <person name="Welsh E."/>
            <person name="Stockel J."/>
            <person name="Liberton M."/>
            <person name="Min H."/>
            <person name="Sherman L.A."/>
            <person name="Pakrasi H.B."/>
        </authorList>
    </citation>
    <scope>NUCLEOTIDE SEQUENCE [LARGE SCALE GENOMIC DNA]</scope>
    <source>
        <strain evidence="22">PCC 7822</strain>
    </source>
</reference>
<feature type="transmembrane region" description="Helical" evidence="18">
    <location>
        <begin position="49"/>
        <end position="68"/>
    </location>
</feature>
<protein>
    <recommendedName>
        <fullName evidence="5">non-specific protein-tyrosine kinase</fullName>
        <ecNumber evidence="5">2.7.10.2</ecNumber>
    </recommendedName>
</protein>
<dbReference type="GO" id="GO:0005886">
    <property type="term" value="C:plasma membrane"/>
    <property type="evidence" value="ECO:0007669"/>
    <property type="project" value="UniProtKB-SubCell"/>
</dbReference>
<dbReference type="InterPro" id="IPR003856">
    <property type="entry name" value="LPS_length_determ_N"/>
</dbReference>
<dbReference type="Proteomes" id="UP000008206">
    <property type="component" value="Chromosome"/>
</dbReference>
<evidence type="ECO:0000256" key="12">
    <source>
        <dbReference type="ARBA" id="ARBA00022840"/>
    </source>
</evidence>
<dbReference type="eggNOG" id="COG3206">
    <property type="taxonomic scope" value="Bacteria"/>
</dbReference>
<dbReference type="Pfam" id="PF13614">
    <property type="entry name" value="AAA_31"/>
    <property type="match status" value="1"/>
</dbReference>
<feature type="coiled-coil region" evidence="17">
    <location>
        <begin position="199"/>
        <end position="226"/>
    </location>
</feature>
<gene>
    <name evidence="21" type="ordered locus">Cyan7822_0712</name>
</gene>
<dbReference type="PANTHER" id="PTHR32309:SF13">
    <property type="entry name" value="FERRIC ENTEROBACTIN TRANSPORT PROTEIN FEPE"/>
    <property type="match status" value="1"/>
</dbReference>
<dbReference type="OrthoDB" id="580971at2"/>